<keyword evidence="4" id="KW-1185">Reference proteome</keyword>
<dbReference type="PANTHER" id="PTHR43092">
    <property type="entry name" value="L-CYSTEINE DESULFHYDRASE"/>
    <property type="match status" value="1"/>
</dbReference>
<dbReference type="InterPro" id="IPR015424">
    <property type="entry name" value="PyrdxlP-dep_Trfase"/>
</dbReference>
<evidence type="ECO:0000313" key="3">
    <source>
        <dbReference type="EMBL" id="ANO50470.1"/>
    </source>
</evidence>
<dbReference type="InterPro" id="IPR015421">
    <property type="entry name" value="PyrdxlP-dep_Trfase_major"/>
</dbReference>
<organism evidence="3 4">
    <name type="scientific">Woeseia oceani</name>
    <dbReference type="NCBI Taxonomy" id="1548547"/>
    <lineage>
        <taxon>Bacteria</taxon>
        <taxon>Pseudomonadati</taxon>
        <taxon>Pseudomonadota</taxon>
        <taxon>Gammaproteobacteria</taxon>
        <taxon>Woeseiales</taxon>
        <taxon>Woeseiaceae</taxon>
        <taxon>Woeseia</taxon>
    </lineage>
</organism>
<dbReference type="Proteomes" id="UP000092695">
    <property type="component" value="Chromosome"/>
</dbReference>
<accession>A0A193LD65</accession>
<name>A0A193LD65_9GAMM</name>
<keyword evidence="3" id="KW-0808">Transferase</keyword>
<dbReference type="Gene3D" id="3.90.1150.10">
    <property type="entry name" value="Aspartate Aminotransferase, domain 1"/>
    <property type="match status" value="1"/>
</dbReference>
<dbReference type="STRING" id="1548547.BA177_03920"/>
<reference evidence="3 4" key="1">
    <citation type="submission" date="2016-06" db="EMBL/GenBank/DDBJ databases">
        <title>Complete genome sequence of a deep-branching marine Gamma Proteobacterium Woeseia oceani type strain XK5.</title>
        <authorList>
            <person name="Mu D."/>
            <person name="Du Z."/>
        </authorList>
    </citation>
    <scope>NUCLEOTIDE SEQUENCE [LARGE SCALE GENOMIC DNA]</scope>
    <source>
        <strain evidence="3 4">XK5</strain>
    </source>
</reference>
<feature type="domain" description="Aminotransferase class V" evidence="2">
    <location>
        <begin position="66"/>
        <end position="397"/>
    </location>
</feature>
<dbReference type="InterPro" id="IPR000192">
    <property type="entry name" value="Aminotrans_V_dom"/>
</dbReference>
<dbReference type="Pfam" id="PF00266">
    <property type="entry name" value="Aminotran_5"/>
    <property type="match status" value="1"/>
</dbReference>
<dbReference type="SUPFAM" id="SSF53383">
    <property type="entry name" value="PLP-dependent transferases"/>
    <property type="match status" value="1"/>
</dbReference>
<evidence type="ECO:0000313" key="4">
    <source>
        <dbReference type="Proteomes" id="UP000092695"/>
    </source>
</evidence>
<proteinExistence type="predicted"/>
<evidence type="ECO:0000259" key="2">
    <source>
        <dbReference type="Pfam" id="PF00266"/>
    </source>
</evidence>
<dbReference type="AlphaFoldDB" id="A0A193LD65"/>
<protein>
    <submittedName>
        <fullName evidence="3">Aminotransferase V</fullName>
    </submittedName>
</protein>
<dbReference type="GO" id="GO:0008483">
    <property type="term" value="F:transaminase activity"/>
    <property type="evidence" value="ECO:0007669"/>
    <property type="project" value="UniProtKB-KW"/>
</dbReference>
<keyword evidence="1" id="KW-0663">Pyridoxal phosphate</keyword>
<evidence type="ECO:0000256" key="1">
    <source>
        <dbReference type="ARBA" id="ARBA00022898"/>
    </source>
</evidence>
<keyword evidence="3" id="KW-0032">Aminotransferase</keyword>
<dbReference type="PANTHER" id="PTHR43092:SF6">
    <property type="entry name" value="BLR1280 PROTEIN"/>
    <property type="match status" value="1"/>
</dbReference>
<dbReference type="KEGG" id="woc:BA177_03920"/>
<dbReference type="InterPro" id="IPR015422">
    <property type="entry name" value="PyrdxlP-dep_Trfase_small"/>
</dbReference>
<gene>
    <name evidence="3" type="ORF">BA177_03920</name>
</gene>
<dbReference type="EMBL" id="CP016268">
    <property type="protein sequence ID" value="ANO50470.1"/>
    <property type="molecule type" value="Genomic_DNA"/>
</dbReference>
<sequence length="429" mass="47753">MGEIIVERREFLGLMSASYVALHSQAAGAVASAVAGVSQDPESASTDEEFWLQIRQAFSVDGNQINLNSGSVSPAPQVVQKAMQDYLTVMNMSPSLYVEKLLLPQREGVRRRLASAFGCDPEELAITRNTTESLENVILGIDLKPGDEVLTTNQDYISMLWSWRQREKRDGIVLKTISFPVPPPSPDDLVKRFEEAITDRTRVIMLSHVTYTTGQIFPVREICRMARDRGIQTIVDGAHSFAHFPFQQADLDCDYYGTSLHKWLTAPIGTGFLYVRKERIPDVWPLMPSSESNAANIRKFEAIGTHPVAAKNAISSALTFHQRIGPERKAARLNYLRERWSRRVESIRGVRILNSNDPGQACGIGAMTIEGIEGPALSEHLLRTSRIHVRARVLPGEYSAIRVAPNVFTSVDEIDVFSQAIEKIAHKGL</sequence>
<dbReference type="Gene3D" id="3.40.640.10">
    <property type="entry name" value="Type I PLP-dependent aspartate aminotransferase-like (Major domain)"/>
    <property type="match status" value="1"/>
</dbReference>